<evidence type="ECO:0000313" key="8">
    <source>
        <dbReference type="Proteomes" id="UP000836841"/>
    </source>
</evidence>
<evidence type="ECO:0000256" key="5">
    <source>
        <dbReference type="RuleBase" id="RU362057"/>
    </source>
</evidence>
<feature type="transmembrane region" description="Helical" evidence="6">
    <location>
        <begin position="20"/>
        <end position="37"/>
    </location>
</feature>
<dbReference type="EMBL" id="CAJVSB020000099">
    <property type="protein sequence ID" value="CAH2041484.1"/>
    <property type="molecule type" value="Genomic_DNA"/>
</dbReference>
<evidence type="ECO:0000313" key="7">
    <source>
        <dbReference type="EMBL" id="CAH2041484.1"/>
    </source>
</evidence>
<feature type="transmembrane region" description="Helical" evidence="6">
    <location>
        <begin position="146"/>
        <end position="165"/>
    </location>
</feature>
<dbReference type="SUPFAM" id="SSF53756">
    <property type="entry name" value="UDP-Glycosyltransferase/glycogen phosphorylase"/>
    <property type="match status" value="1"/>
</dbReference>
<dbReference type="Proteomes" id="UP000836841">
    <property type="component" value="Unassembled WGS sequence"/>
</dbReference>
<dbReference type="InterPro" id="IPR050481">
    <property type="entry name" value="UDP-glycosyltransf_plant"/>
</dbReference>
<evidence type="ECO:0000256" key="2">
    <source>
        <dbReference type="ARBA" id="ARBA00022676"/>
    </source>
</evidence>
<keyword evidence="8" id="KW-1185">Reference proteome</keyword>
<dbReference type="PROSITE" id="PS00375">
    <property type="entry name" value="UDPGT"/>
    <property type="match status" value="1"/>
</dbReference>
<dbReference type="FunFam" id="3.40.50.2000:FF:000088">
    <property type="entry name" value="Glycosyltransferase"/>
    <property type="match status" value="1"/>
</dbReference>
<keyword evidence="6" id="KW-1133">Transmembrane helix</keyword>
<evidence type="ECO:0000256" key="6">
    <source>
        <dbReference type="SAM" id="Phobius"/>
    </source>
</evidence>
<dbReference type="CDD" id="cd03784">
    <property type="entry name" value="GT1_Gtf-like"/>
    <property type="match status" value="1"/>
</dbReference>
<comment type="caution">
    <text evidence="7">The sequence shown here is derived from an EMBL/GenBank/DDBJ whole genome shotgun (WGS) entry which is preliminary data.</text>
</comment>
<dbReference type="Gene3D" id="3.40.50.2000">
    <property type="entry name" value="Glycogen Phosphorylase B"/>
    <property type="match status" value="2"/>
</dbReference>
<evidence type="ECO:0000256" key="1">
    <source>
        <dbReference type="ARBA" id="ARBA00009995"/>
    </source>
</evidence>
<gene>
    <name evidence="7" type="ORF">TAV2_LOCUS4457</name>
</gene>
<protein>
    <recommendedName>
        <fullName evidence="5">Glycosyltransferase</fullName>
        <ecNumber evidence="5">2.4.1.-</ecNumber>
    </recommendedName>
</protein>
<sequence length="476" mass="53712">MELENRPASSAAADDRKMHVAMFPWLAFGHIIPYLDLAKFIARKGHRVSFISTPRNIERLPNLPPNLSPLIDFVKLTLPRISELPVGAEATMDVRVEDVHYLKKALDGLEIQLANFLEASKPDWIIYDFAQHWVPTIAGKLGVSRAFFLIINAWFASFFGPASAMTDRSRPLISDPEQLTTQPEWINFPTNLAFRLHESKRLVNFLKHNLSEASDFFRGGSAIVGCDVFLIRHCREFEPQWLTLVEELHQKPVIPVGLMPPSVEDSVSDQQNQTWVTISEWLNKRRKGSVVFIALGSEVTLTQNELTELALGLELSGLPFFWALRKPPGSAELPEGFEERASKQGLVWTSWAPQPRILSHESTGGFLTHCGWGSIVEALGQGLPLIMLPFLIDQGLNARVLEEKQVGVEVSRDEEGNYSRHSVAESVRRVMVDSNGRIYRDKAREMSAVFGDKVVQGRYLDHLIQYLESHHPAHKE</sequence>
<dbReference type="PANTHER" id="PTHR48049">
    <property type="entry name" value="GLYCOSYLTRANSFERASE"/>
    <property type="match status" value="1"/>
</dbReference>
<evidence type="ECO:0000256" key="4">
    <source>
        <dbReference type="RuleBase" id="RU003718"/>
    </source>
</evidence>
<dbReference type="PANTHER" id="PTHR48049:SF60">
    <property type="entry name" value="UDP-GLYCOSYLTRANSFERASE 91B1"/>
    <property type="match status" value="1"/>
</dbReference>
<keyword evidence="6" id="KW-0812">Transmembrane</keyword>
<name>A0AAU9RHM7_THLAR</name>
<proteinExistence type="inferred from homology"/>
<dbReference type="FunFam" id="3.40.50.2000:FF:000037">
    <property type="entry name" value="Glycosyltransferase"/>
    <property type="match status" value="1"/>
</dbReference>
<keyword evidence="6" id="KW-0472">Membrane</keyword>
<dbReference type="GO" id="GO:0035251">
    <property type="term" value="F:UDP-glucosyltransferase activity"/>
    <property type="evidence" value="ECO:0007669"/>
    <property type="project" value="InterPro"/>
</dbReference>
<evidence type="ECO:0000256" key="3">
    <source>
        <dbReference type="ARBA" id="ARBA00022679"/>
    </source>
</evidence>
<keyword evidence="2 4" id="KW-0328">Glycosyltransferase</keyword>
<organism evidence="7 8">
    <name type="scientific">Thlaspi arvense</name>
    <name type="common">Field penny-cress</name>
    <dbReference type="NCBI Taxonomy" id="13288"/>
    <lineage>
        <taxon>Eukaryota</taxon>
        <taxon>Viridiplantae</taxon>
        <taxon>Streptophyta</taxon>
        <taxon>Embryophyta</taxon>
        <taxon>Tracheophyta</taxon>
        <taxon>Spermatophyta</taxon>
        <taxon>Magnoliopsida</taxon>
        <taxon>eudicotyledons</taxon>
        <taxon>Gunneridae</taxon>
        <taxon>Pentapetalae</taxon>
        <taxon>rosids</taxon>
        <taxon>malvids</taxon>
        <taxon>Brassicales</taxon>
        <taxon>Brassicaceae</taxon>
        <taxon>Thlaspideae</taxon>
        <taxon>Thlaspi</taxon>
    </lineage>
</organism>
<keyword evidence="3 4" id="KW-0808">Transferase</keyword>
<comment type="similarity">
    <text evidence="1 4">Belongs to the UDP-glycosyltransferase family.</text>
</comment>
<dbReference type="AlphaFoldDB" id="A0AAU9RHM7"/>
<reference evidence="7 8" key="1">
    <citation type="submission" date="2022-03" db="EMBL/GenBank/DDBJ databases">
        <authorList>
            <person name="Nunn A."/>
            <person name="Chopra R."/>
            <person name="Nunn A."/>
            <person name="Contreras Garrido A."/>
        </authorList>
    </citation>
    <scope>NUCLEOTIDE SEQUENCE [LARGE SCALE GENOMIC DNA]</scope>
</reference>
<dbReference type="EC" id="2.4.1.-" evidence="5"/>
<dbReference type="InterPro" id="IPR002213">
    <property type="entry name" value="UDP_glucos_trans"/>
</dbReference>
<dbReference type="InterPro" id="IPR035595">
    <property type="entry name" value="UDP_glycos_trans_CS"/>
</dbReference>
<accession>A0AAU9RHM7</accession>
<dbReference type="Pfam" id="PF00201">
    <property type="entry name" value="UDPGT"/>
    <property type="match status" value="1"/>
</dbReference>